<keyword evidence="1" id="KW-0812">Transmembrane</keyword>
<reference evidence="2 3" key="1">
    <citation type="submission" date="2019-03" db="EMBL/GenBank/DDBJ databases">
        <title>Genomic Encyclopedia of Archaeal and Bacterial Type Strains, Phase II (KMG-II): from individual species to whole genera.</title>
        <authorList>
            <person name="Goeker M."/>
        </authorList>
    </citation>
    <scope>NUCLEOTIDE SEQUENCE [LARGE SCALE GENOMIC DNA]</scope>
    <source>
        <strain evidence="2 3">DSM 28213</strain>
    </source>
</reference>
<keyword evidence="1" id="KW-1133">Transmembrane helix</keyword>
<keyword evidence="1" id="KW-0472">Membrane</keyword>
<proteinExistence type="predicted"/>
<dbReference type="Proteomes" id="UP000295215">
    <property type="component" value="Unassembled WGS sequence"/>
</dbReference>
<evidence type="ECO:0000313" key="3">
    <source>
        <dbReference type="Proteomes" id="UP000295215"/>
    </source>
</evidence>
<evidence type="ECO:0000256" key="1">
    <source>
        <dbReference type="SAM" id="Phobius"/>
    </source>
</evidence>
<name>A0A4R7F5Q9_9FLAO</name>
<sequence>MKKSKTTYIILITFIVIVFFFFMAIIQKERIIKEGKLVLLELAPVDPRSLIQGDYMQLNYTISTKERDNFGSTADQVTNEEKYKKKRGYVLLQLDEKQIGHYVKLSDKMEKKENNQIYIRFFNYDGWQYNIGAESYFFQEGEAVKFEKAKYGALRVDDKGNSVLIGVYDKNLRWIK</sequence>
<dbReference type="EMBL" id="SOAG01000010">
    <property type="protein sequence ID" value="TDS59607.1"/>
    <property type="molecule type" value="Genomic_DNA"/>
</dbReference>
<comment type="caution">
    <text evidence="2">The sequence shown here is derived from an EMBL/GenBank/DDBJ whole genome shotgun (WGS) entry which is preliminary data.</text>
</comment>
<accession>A0A4R7F5Q9</accession>
<evidence type="ECO:0000313" key="2">
    <source>
        <dbReference type="EMBL" id="TDS59607.1"/>
    </source>
</evidence>
<dbReference type="Pfam" id="PF14345">
    <property type="entry name" value="GDYXXLXY"/>
    <property type="match status" value="1"/>
</dbReference>
<dbReference type="RefSeq" id="WP_133712382.1">
    <property type="nucleotide sequence ID" value="NZ_SOAG01000010.1"/>
</dbReference>
<organism evidence="2 3">
    <name type="scientific">Myroides indicus</name>
    <dbReference type="NCBI Taxonomy" id="1323422"/>
    <lineage>
        <taxon>Bacteria</taxon>
        <taxon>Pseudomonadati</taxon>
        <taxon>Bacteroidota</taxon>
        <taxon>Flavobacteriia</taxon>
        <taxon>Flavobacteriales</taxon>
        <taxon>Flavobacteriaceae</taxon>
        <taxon>Myroides</taxon>
    </lineage>
</organism>
<gene>
    <name evidence="2" type="ORF">C8P70_11055</name>
</gene>
<dbReference type="InterPro" id="IPR025833">
    <property type="entry name" value="GDYXXLXY"/>
</dbReference>
<keyword evidence="3" id="KW-1185">Reference proteome</keyword>
<protein>
    <submittedName>
        <fullName evidence="2">Putative membrane-anchored protein</fullName>
    </submittedName>
</protein>
<feature type="transmembrane region" description="Helical" evidence="1">
    <location>
        <begin position="6"/>
        <end position="26"/>
    </location>
</feature>
<dbReference type="OrthoDB" id="4868247at2"/>
<dbReference type="AlphaFoldDB" id="A0A4R7F5Q9"/>